<evidence type="ECO:0000313" key="3">
    <source>
        <dbReference type="Proteomes" id="UP001208620"/>
    </source>
</evidence>
<feature type="compositionally biased region" description="Basic and acidic residues" evidence="1">
    <location>
        <begin position="205"/>
        <end position="239"/>
    </location>
</feature>
<evidence type="ECO:0000313" key="2">
    <source>
        <dbReference type="EMBL" id="MCW4138879.1"/>
    </source>
</evidence>
<feature type="compositionally biased region" description="Low complexity" evidence="1">
    <location>
        <begin position="469"/>
        <end position="487"/>
    </location>
</feature>
<accession>A0AAW5UC52</accession>
<proteinExistence type="predicted"/>
<gene>
    <name evidence="2" type="ORF">ONT01_14105</name>
</gene>
<dbReference type="EMBL" id="JAPDVD010000002">
    <property type="protein sequence ID" value="MCW4138879.1"/>
    <property type="molecule type" value="Genomic_DNA"/>
</dbReference>
<feature type="region of interest" description="Disordered" evidence="1">
    <location>
        <begin position="205"/>
        <end position="251"/>
    </location>
</feature>
<sequence>MGFWKELGVTALEKGKNLFRGGKQAVGGAKHVEGIVKDAKVSIPATTKPTSYRAWEKSLSPPSFTPAFNQSKTGWKTQMKDFWGGLWKQSPKEAKPAVANSTSGPSFTERVKNWFSRHFSRQTTSPSVNPAIPGKPVVPVSPVIPTRPVRPPVFKDSGYLAWEKSLPTPSFKPRFNVISKEKESVKTSKETVEQVIKKEKKTVETVKGETKTGKETPKETAHSTEQAAEKVNERAKESAEQAGKATKEAANGENSFKKAAKFYAKNPKVLGWHAALGLGGYSLVSGDGVINPLLYFIGGKNATENGLGGMVGQAVAGEKAPDIYDSVTNAADSVVNEGVDLYQFSKNTLGNVVGEGTDLYQMGKNYVGNGMVSNGSGGYYDPTTEQTPNLYQASNPDMGNQDGMLNNVMGGMNHLVNQVSGGAVTKMNILSLALSAYMMFGRFGWLGRAASLLLGGMTLKNINNRQLPNQQVQQQQQNPSQQYVPQVKQPNASMEPENRYKSLEYPIAAEDGEVVNRPRSMKL</sequence>
<feature type="region of interest" description="Disordered" evidence="1">
    <location>
        <begin position="469"/>
        <end position="500"/>
    </location>
</feature>
<protein>
    <submittedName>
        <fullName evidence="2">Uncharacterized protein</fullName>
    </submittedName>
</protein>
<organism evidence="2 3">
    <name type="scientific">Segatella copri</name>
    <dbReference type="NCBI Taxonomy" id="165179"/>
    <lineage>
        <taxon>Bacteria</taxon>
        <taxon>Pseudomonadati</taxon>
        <taxon>Bacteroidota</taxon>
        <taxon>Bacteroidia</taxon>
        <taxon>Bacteroidales</taxon>
        <taxon>Prevotellaceae</taxon>
        <taxon>Segatella</taxon>
    </lineage>
</organism>
<name>A0AAW5UC52_9BACT</name>
<dbReference type="AlphaFoldDB" id="A0AAW5UC52"/>
<comment type="caution">
    <text evidence="2">The sequence shown here is derived from an EMBL/GenBank/DDBJ whole genome shotgun (WGS) entry which is preliminary data.</text>
</comment>
<dbReference type="Proteomes" id="UP001208620">
    <property type="component" value="Unassembled WGS sequence"/>
</dbReference>
<dbReference type="RefSeq" id="WP_264949510.1">
    <property type="nucleotide sequence ID" value="NZ_JAPDVB010000002.1"/>
</dbReference>
<reference evidence="2" key="1">
    <citation type="submission" date="2022-11" db="EMBL/GenBank/DDBJ databases">
        <title>Genomic repertoires linked with pathogenic potency of arthritogenic Prevotella copri isolated from the gut of rheumatoid arthritis patients.</title>
        <authorList>
            <person name="Nii T."/>
            <person name="Maeda Y."/>
            <person name="Motooka D."/>
            <person name="Naito M."/>
            <person name="Matsumoto Y."/>
            <person name="Ogawa T."/>
            <person name="Oguro-Igashira E."/>
            <person name="Kishikawa T."/>
            <person name="Yamashita M."/>
            <person name="Koizumi S."/>
            <person name="Kurakawa T."/>
            <person name="Okumura R."/>
            <person name="Kayama H."/>
            <person name="Murakami M."/>
            <person name="Sakaguchi T."/>
            <person name="Das B."/>
            <person name="Nakamura S."/>
            <person name="Okada Y."/>
            <person name="Kumanogoh A."/>
            <person name="Takeda K."/>
        </authorList>
    </citation>
    <scope>NUCLEOTIDE SEQUENCE</scope>
    <source>
        <strain evidence="2">H105_2-2</strain>
    </source>
</reference>
<evidence type="ECO:0000256" key="1">
    <source>
        <dbReference type="SAM" id="MobiDB-lite"/>
    </source>
</evidence>